<name>A0A640TTI3_STRNI</name>
<dbReference type="RefSeq" id="WP_229838783.1">
    <property type="nucleotide sequence ID" value="NZ_BLIP01000003.1"/>
</dbReference>
<dbReference type="EMBL" id="CP114202">
    <property type="protein sequence ID" value="WAU00643.1"/>
    <property type="molecule type" value="Genomic_DNA"/>
</dbReference>
<evidence type="ECO:0000313" key="1">
    <source>
        <dbReference type="EMBL" id="GFE26494.1"/>
    </source>
</evidence>
<evidence type="ECO:0000313" key="3">
    <source>
        <dbReference type="Proteomes" id="UP000429552"/>
    </source>
</evidence>
<protein>
    <submittedName>
        <fullName evidence="1">Uncharacterized protein</fullName>
    </submittedName>
</protein>
<organism evidence="1 3">
    <name type="scientific">Streptomyces nigrescens</name>
    <dbReference type="NCBI Taxonomy" id="1920"/>
    <lineage>
        <taxon>Bacteria</taxon>
        <taxon>Bacillati</taxon>
        <taxon>Actinomycetota</taxon>
        <taxon>Actinomycetes</taxon>
        <taxon>Kitasatosporales</taxon>
        <taxon>Streptomycetaceae</taxon>
        <taxon>Streptomyces</taxon>
    </lineage>
</organism>
<reference evidence="1 3" key="1">
    <citation type="submission" date="2019-12" db="EMBL/GenBank/DDBJ databases">
        <title>Whole genome shotgun sequence of Streptomyces libani subsp. libani NBRC 13452.</title>
        <authorList>
            <person name="Ichikawa N."/>
            <person name="Kimura A."/>
            <person name="Kitahashi Y."/>
            <person name="Komaki H."/>
            <person name="Tamura T."/>
        </authorList>
    </citation>
    <scope>NUCLEOTIDE SEQUENCE [LARGE SCALE GENOMIC DNA]</scope>
    <source>
        <strain evidence="1 3">NBRC 13452</strain>
    </source>
</reference>
<reference evidence="2 4" key="2">
    <citation type="submission" date="2022-12" db="EMBL/GenBank/DDBJ databases">
        <authorList>
            <person name="Ruckert C."/>
            <person name="Busche T."/>
            <person name="Kalinowski J."/>
            <person name="Wittmann C."/>
        </authorList>
    </citation>
    <scope>NUCLEOTIDE SEQUENCE [LARGE SCALE GENOMIC DNA]</scope>
    <source>
        <strain evidence="2 4">DSM 40555</strain>
    </source>
</reference>
<accession>A0A640TTI3</accession>
<dbReference type="EMBL" id="BLIP01000003">
    <property type="protein sequence ID" value="GFE26494.1"/>
    <property type="molecule type" value="Genomic_DNA"/>
</dbReference>
<dbReference type="InterPro" id="IPR045851">
    <property type="entry name" value="AMP-bd_C_sf"/>
</dbReference>
<keyword evidence="4" id="KW-1185">Reference proteome</keyword>
<dbReference type="SUPFAM" id="SSF56801">
    <property type="entry name" value="Acetyl-CoA synthetase-like"/>
    <property type="match status" value="1"/>
</dbReference>
<gene>
    <name evidence="1" type="ORF">Sliba_69470</name>
    <name evidence="2" type="ORF">STRLI_006916</name>
</gene>
<proteinExistence type="predicted"/>
<dbReference type="AlphaFoldDB" id="A0A640TTI3"/>
<dbReference type="Proteomes" id="UP001210609">
    <property type="component" value="Chromosome"/>
</dbReference>
<evidence type="ECO:0000313" key="4">
    <source>
        <dbReference type="Proteomes" id="UP001210609"/>
    </source>
</evidence>
<evidence type="ECO:0000313" key="2">
    <source>
        <dbReference type="EMBL" id="WAU00643.1"/>
    </source>
</evidence>
<dbReference type="Proteomes" id="UP000429552">
    <property type="component" value="Unassembled WGS sequence"/>
</dbReference>
<sequence length="103" mass="10613">MADDTVAVWATGRSSHALLQRKTHRLLALPGVRSAVALGVPDEGHGEAVQIFLATAEGGADVDPEAVGAAVTAELGELYTPRTNAEAQLRIWASAVIGLVGQT</sequence>
<dbReference type="Gene3D" id="3.30.300.30">
    <property type="match status" value="1"/>
</dbReference>